<accession>A0A9J5XU58</accession>
<reference evidence="1 2" key="1">
    <citation type="submission" date="2020-09" db="EMBL/GenBank/DDBJ databases">
        <title>De no assembly of potato wild relative species, Solanum commersonii.</title>
        <authorList>
            <person name="Cho K."/>
        </authorList>
    </citation>
    <scope>NUCLEOTIDE SEQUENCE [LARGE SCALE GENOMIC DNA]</scope>
    <source>
        <strain evidence="1">LZ3.2</strain>
        <tissue evidence="1">Leaf</tissue>
    </source>
</reference>
<dbReference type="OrthoDB" id="1305132at2759"/>
<dbReference type="Proteomes" id="UP000824120">
    <property type="component" value="Chromosome 8"/>
</dbReference>
<proteinExistence type="predicted"/>
<organism evidence="1 2">
    <name type="scientific">Solanum commersonii</name>
    <name type="common">Commerson's wild potato</name>
    <name type="synonym">Commerson's nightshade</name>
    <dbReference type="NCBI Taxonomy" id="4109"/>
    <lineage>
        <taxon>Eukaryota</taxon>
        <taxon>Viridiplantae</taxon>
        <taxon>Streptophyta</taxon>
        <taxon>Embryophyta</taxon>
        <taxon>Tracheophyta</taxon>
        <taxon>Spermatophyta</taxon>
        <taxon>Magnoliopsida</taxon>
        <taxon>eudicotyledons</taxon>
        <taxon>Gunneridae</taxon>
        <taxon>Pentapetalae</taxon>
        <taxon>asterids</taxon>
        <taxon>lamiids</taxon>
        <taxon>Solanales</taxon>
        <taxon>Solanaceae</taxon>
        <taxon>Solanoideae</taxon>
        <taxon>Solaneae</taxon>
        <taxon>Solanum</taxon>
    </lineage>
</organism>
<keyword evidence="2" id="KW-1185">Reference proteome</keyword>
<sequence length="143" mass="16600">MAKANPVLTTDIASTSERKPTVISTHVQRPLEIQDFKFNFKEPIDKKLSCLNFKPIDLSQDFADKIETTGDFKNQVSLEFNKLKGYLKKNSVYATKPSMNTYYYVRPTPQDVLMEKRDWNQTNTSYSGSKLYEWNLDGLTDRQ</sequence>
<dbReference type="EMBL" id="JACXVP010000008">
    <property type="protein sequence ID" value="KAG5590796.1"/>
    <property type="molecule type" value="Genomic_DNA"/>
</dbReference>
<gene>
    <name evidence="1" type="ORF">H5410_041310</name>
</gene>
<evidence type="ECO:0000313" key="1">
    <source>
        <dbReference type="EMBL" id="KAG5590796.1"/>
    </source>
</evidence>
<protein>
    <submittedName>
        <fullName evidence="1">Uncharacterized protein</fullName>
    </submittedName>
</protein>
<comment type="caution">
    <text evidence="1">The sequence shown here is derived from an EMBL/GenBank/DDBJ whole genome shotgun (WGS) entry which is preliminary data.</text>
</comment>
<dbReference type="AlphaFoldDB" id="A0A9J5XU58"/>
<evidence type="ECO:0000313" key="2">
    <source>
        <dbReference type="Proteomes" id="UP000824120"/>
    </source>
</evidence>
<name>A0A9J5XU58_SOLCO</name>